<accession>A0A5N7BYJ9</accession>
<keyword evidence="1" id="KW-0812">Transmembrane</keyword>
<gene>
    <name evidence="2" type="ORF">BDV23DRAFT_133294</name>
</gene>
<dbReference type="AlphaFoldDB" id="A0A5N7BYJ9"/>
<evidence type="ECO:0000313" key="2">
    <source>
        <dbReference type="EMBL" id="KAE8386921.1"/>
    </source>
</evidence>
<feature type="transmembrane region" description="Helical" evidence="1">
    <location>
        <begin position="57"/>
        <end position="82"/>
    </location>
</feature>
<keyword evidence="1" id="KW-1133">Transmembrane helix</keyword>
<dbReference type="EMBL" id="ML735302">
    <property type="protein sequence ID" value="KAE8386921.1"/>
    <property type="molecule type" value="Genomic_DNA"/>
</dbReference>
<evidence type="ECO:0000256" key="1">
    <source>
        <dbReference type="SAM" id="Phobius"/>
    </source>
</evidence>
<reference evidence="2" key="1">
    <citation type="submission" date="2019-04" db="EMBL/GenBank/DDBJ databases">
        <title>Friends and foes A comparative genomics studyof 23 Aspergillus species from section Flavi.</title>
        <authorList>
            <consortium name="DOE Joint Genome Institute"/>
            <person name="Kjaerbolling I."/>
            <person name="Vesth T."/>
            <person name="Frisvad J.C."/>
            <person name="Nybo J.L."/>
            <person name="Theobald S."/>
            <person name="Kildgaard S."/>
            <person name="Isbrandt T."/>
            <person name="Kuo A."/>
            <person name="Sato A."/>
            <person name="Lyhne E.K."/>
            <person name="Kogle M.E."/>
            <person name="Wiebenga A."/>
            <person name="Kun R.S."/>
            <person name="Lubbers R.J."/>
            <person name="Makela M.R."/>
            <person name="Barry K."/>
            <person name="Chovatia M."/>
            <person name="Clum A."/>
            <person name="Daum C."/>
            <person name="Haridas S."/>
            <person name="He G."/>
            <person name="LaButti K."/>
            <person name="Lipzen A."/>
            <person name="Mondo S."/>
            <person name="Riley R."/>
            <person name="Salamov A."/>
            <person name="Simmons B.A."/>
            <person name="Magnuson J.K."/>
            <person name="Henrissat B."/>
            <person name="Mortensen U.H."/>
            <person name="Larsen T.O."/>
            <person name="Devries R.P."/>
            <person name="Grigoriev I.V."/>
            <person name="Machida M."/>
            <person name="Baker S.E."/>
            <person name="Andersen M.R."/>
        </authorList>
    </citation>
    <scope>NUCLEOTIDE SEQUENCE [LARGE SCALE GENOMIC DNA]</scope>
    <source>
        <strain evidence="2">IBT 14317</strain>
    </source>
</reference>
<proteinExistence type="predicted"/>
<dbReference type="Proteomes" id="UP000326877">
    <property type="component" value="Unassembled WGS sequence"/>
</dbReference>
<sequence length="100" mass="11335">MRQNEVNPRHYSQCCFTSQCYHPSGLFVVFLISLGLHLFVCQYLSRLLPAFYLKIDHLLLCSSFVSIFTSYIVITFCGGILLESGILGFVIAPPKNAIHY</sequence>
<protein>
    <submittedName>
        <fullName evidence="2">Uncharacterized protein</fullName>
    </submittedName>
</protein>
<feature type="transmembrane region" description="Helical" evidence="1">
    <location>
        <begin position="26"/>
        <end position="45"/>
    </location>
</feature>
<keyword evidence="1" id="KW-0472">Membrane</keyword>
<organism evidence="2">
    <name type="scientific">Petromyces alliaceus</name>
    <name type="common">Aspergillus alliaceus</name>
    <dbReference type="NCBI Taxonomy" id="209559"/>
    <lineage>
        <taxon>Eukaryota</taxon>
        <taxon>Fungi</taxon>
        <taxon>Dikarya</taxon>
        <taxon>Ascomycota</taxon>
        <taxon>Pezizomycotina</taxon>
        <taxon>Eurotiomycetes</taxon>
        <taxon>Eurotiomycetidae</taxon>
        <taxon>Eurotiales</taxon>
        <taxon>Aspergillaceae</taxon>
        <taxon>Aspergillus</taxon>
        <taxon>Aspergillus subgen. Circumdati</taxon>
    </lineage>
</organism>
<name>A0A5N7BYJ9_PETAA</name>